<dbReference type="RefSeq" id="XP_056757805.1">
    <property type="nucleotide sequence ID" value="XM_056892810.1"/>
</dbReference>
<evidence type="ECO:0000256" key="1">
    <source>
        <dbReference type="ARBA" id="ARBA00023125"/>
    </source>
</evidence>
<feature type="compositionally biased region" description="Basic residues" evidence="2">
    <location>
        <begin position="1"/>
        <end position="13"/>
    </location>
</feature>
<evidence type="ECO:0000313" key="4">
    <source>
        <dbReference type="EMBL" id="KAJ5616638.1"/>
    </source>
</evidence>
<comment type="caution">
    <text evidence="4">The sequence shown here is derived from an EMBL/GenBank/DDBJ whole genome shotgun (WGS) entry which is preliminary data.</text>
</comment>
<dbReference type="EMBL" id="JAQJAE010000001">
    <property type="protein sequence ID" value="KAJ5616638.1"/>
    <property type="molecule type" value="Genomic_DNA"/>
</dbReference>
<dbReference type="Proteomes" id="UP001213799">
    <property type="component" value="Unassembled WGS sequence"/>
</dbReference>
<name>A0AAD6EG41_9EURO</name>
<sequence length="259" mass="29994">MIQFWTKKKKRNKKEISPSGNRTPVSRAYRPRKMRWLSYCSTTWLVDAYHQSDKPNIAKLAREFGVPYGRLRCRLHGRKPNSAVERALKSWIASLHNAYTSPTPEIVERAANHLLKDRVVSESWVYRFIKTLPPEMNYTNLKPTEKSRDNSENFGALFLWFNNLSTVMKKHQFLPNEIFNWDETGFQIGQGKRQKVITSSTRCSNPTGGQVESITGIECIAADGWGSLHMVEWYENIQTPDFRIKPTPNGWIDDETALQ</sequence>
<dbReference type="InterPro" id="IPR006600">
    <property type="entry name" value="HTH_CenpB_DNA-bd_dom"/>
</dbReference>
<feature type="region of interest" description="Disordered" evidence="2">
    <location>
        <begin position="1"/>
        <end position="26"/>
    </location>
</feature>
<dbReference type="AlphaFoldDB" id="A0AAD6EG41"/>
<keyword evidence="1" id="KW-0238">DNA-binding</keyword>
<dbReference type="GO" id="GO:0003677">
    <property type="term" value="F:DNA binding"/>
    <property type="evidence" value="ECO:0007669"/>
    <property type="project" value="UniProtKB-KW"/>
</dbReference>
<protein>
    <recommendedName>
        <fullName evidence="3">HTH CENPB-type domain-containing protein</fullName>
    </recommendedName>
</protein>
<feature type="domain" description="HTH CENPB-type" evidence="3">
    <location>
        <begin position="72"/>
        <end position="138"/>
    </location>
</feature>
<dbReference type="PROSITE" id="PS51253">
    <property type="entry name" value="HTH_CENPB"/>
    <property type="match status" value="1"/>
</dbReference>
<keyword evidence="5" id="KW-1185">Reference proteome</keyword>
<evidence type="ECO:0000313" key="5">
    <source>
        <dbReference type="Proteomes" id="UP001213799"/>
    </source>
</evidence>
<reference evidence="4" key="1">
    <citation type="journal article" date="2023" name="IMA Fungus">
        <title>Comparative genomic study of the Penicillium genus elucidates a diverse pangenome and 15 lateral gene transfer events.</title>
        <authorList>
            <person name="Petersen C."/>
            <person name="Sorensen T."/>
            <person name="Nielsen M.R."/>
            <person name="Sondergaard T.E."/>
            <person name="Sorensen J.L."/>
            <person name="Fitzpatrick D.A."/>
            <person name="Frisvad J.C."/>
            <person name="Nielsen K.L."/>
        </authorList>
    </citation>
    <scope>NUCLEOTIDE SEQUENCE</scope>
    <source>
        <strain evidence="4">IBT 12815</strain>
    </source>
</reference>
<evidence type="ECO:0000259" key="3">
    <source>
        <dbReference type="PROSITE" id="PS51253"/>
    </source>
</evidence>
<accession>A0AAD6EG41</accession>
<organism evidence="4 5">
    <name type="scientific">Penicillium hordei</name>
    <dbReference type="NCBI Taxonomy" id="40994"/>
    <lineage>
        <taxon>Eukaryota</taxon>
        <taxon>Fungi</taxon>
        <taxon>Dikarya</taxon>
        <taxon>Ascomycota</taxon>
        <taxon>Pezizomycotina</taxon>
        <taxon>Eurotiomycetes</taxon>
        <taxon>Eurotiomycetidae</taxon>
        <taxon>Eurotiales</taxon>
        <taxon>Aspergillaceae</taxon>
        <taxon>Penicillium</taxon>
    </lineage>
</organism>
<dbReference type="GeneID" id="81583052"/>
<evidence type="ECO:0000256" key="2">
    <source>
        <dbReference type="SAM" id="MobiDB-lite"/>
    </source>
</evidence>
<reference evidence="4" key="2">
    <citation type="submission" date="2023-01" db="EMBL/GenBank/DDBJ databases">
        <authorList>
            <person name="Petersen C."/>
        </authorList>
    </citation>
    <scope>NUCLEOTIDE SEQUENCE</scope>
    <source>
        <strain evidence="4">IBT 12815</strain>
    </source>
</reference>
<gene>
    <name evidence="4" type="ORF">N7537_001752</name>
</gene>
<proteinExistence type="predicted"/>
<dbReference type="Pfam" id="PF03221">
    <property type="entry name" value="HTH_Tnp_Tc5"/>
    <property type="match status" value="1"/>
</dbReference>